<evidence type="ECO:0000256" key="7">
    <source>
        <dbReference type="SAM" id="Phobius"/>
    </source>
</evidence>
<evidence type="ECO:0000313" key="13">
    <source>
        <dbReference type="Proteomes" id="UP000437068"/>
    </source>
</evidence>
<name>A0A6A3FLS6_9STRA</name>
<comment type="similarity">
    <text evidence="1">Belongs to the AB hydrolase superfamily. Lipase family.</text>
</comment>
<sequence length="743" mass="82407">MRSDSPRKVDFTVTITPNQEPQVLLPGNHQLETWEKWLEVSRAVAYFFGSLLFLFGSIFFYPEYSAKWNGNAVVFASWGFVIGCIYFFAGANLDFIQSIRYNHGTQLRQVLRAFTALCNYMAASTFVLGALYFLPSWYPKSPELGCWAFINGCILFCIGAIVEILFICTTHGDPRVSGFRITNMFCWGAAATLSTLVSSVFFIIGSWFYLPEYINRADDGTHYMNTAITFYVLGSVCFVVNSCVLALGVYRTVTATKSPQDDKCGHATGEYLDSDKGTSASTSIVSGRRSLYQFDATSATPARSRSCLRFEIFSLRTPLILLLGLVLLATTTTTVHSLDQATQVEEVELDPDVGKSTVELIQARGYAVETHNVTTADGYILTLHRLPMSYAETQSGESAAANKTTILLMHGLLDSSFSWVCNFRNQSFAFVLADAGYDVWLGNNRGNTYSDRHIKYTTEDDAFWDFSWEDMGRFDLPAMLNHALEVSGRDTLALVGHSEGTTQAFVAFSENQTLAQSVSYFAALVPVAWLGHTKAKALKFVAKIYLDKIFDVLGQVEFLSQNEVLQEIIGASACTLNPQLCETALALVSGDSENWNSSRVAVYLSEMPAGTSVKNMAHYAQSIRKDTFSAYNYDCSCLRPLGLKLCSKLICKNKAKYGSFDPPAFPVANVKYPRTGFFRGENDILATSVDIDQLRTAMPLSTVVYDETISDFSHMDFTWAVNANDKVYQSVLEQLEAYAGVGY</sequence>
<keyword evidence="4" id="KW-0442">Lipid degradation</keyword>
<evidence type="ECO:0000313" key="11">
    <source>
        <dbReference type="EMBL" id="KAE9323119.1"/>
    </source>
</evidence>
<feature type="domain" description="YrhK" evidence="9">
    <location>
        <begin position="38"/>
        <end position="99"/>
    </location>
</feature>
<dbReference type="InterPro" id="IPR006693">
    <property type="entry name" value="AB_hydrolase_lipase"/>
</dbReference>
<keyword evidence="3" id="KW-0378">Hydrolase</keyword>
<reference evidence="12 13" key="1">
    <citation type="submission" date="2018-08" db="EMBL/GenBank/DDBJ databases">
        <title>Genomic investigation of the strawberry pathogen Phytophthora fragariae indicates pathogenicity is determined by transcriptional variation in three key races.</title>
        <authorList>
            <person name="Adams T.M."/>
            <person name="Armitage A.D."/>
            <person name="Sobczyk M.K."/>
            <person name="Bates H.J."/>
            <person name="Dunwell J.M."/>
            <person name="Nellist C.F."/>
            <person name="Harrison R.J."/>
        </authorList>
    </citation>
    <scope>NUCLEOTIDE SEQUENCE [LARGE SCALE GENOMIC DNA]</scope>
    <source>
        <strain evidence="11 13">A4</strain>
        <strain evidence="10 12">NOV-9</strain>
    </source>
</reference>
<dbReference type="GO" id="GO:0016787">
    <property type="term" value="F:hydrolase activity"/>
    <property type="evidence" value="ECO:0007669"/>
    <property type="project" value="UniProtKB-KW"/>
</dbReference>
<evidence type="ECO:0000256" key="4">
    <source>
        <dbReference type="ARBA" id="ARBA00022963"/>
    </source>
</evidence>
<keyword evidence="5" id="KW-0443">Lipid metabolism</keyword>
<proteinExistence type="inferred from homology"/>
<dbReference type="Pfam" id="PF04083">
    <property type="entry name" value="Abhydro_lipase"/>
    <property type="match status" value="1"/>
</dbReference>
<dbReference type="PANTHER" id="PTHR11005">
    <property type="entry name" value="LYSOSOMAL ACID LIPASE-RELATED"/>
    <property type="match status" value="1"/>
</dbReference>
<feature type="transmembrane region" description="Helical" evidence="7">
    <location>
        <begin position="110"/>
        <end position="135"/>
    </location>
</feature>
<dbReference type="GO" id="GO:0016042">
    <property type="term" value="P:lipid catabolic process"/>
    <property type="evidence" value="ECO:0007669"/>
    <property type="project" value="UniProtKB-KW"/>
</dbReference>
<evidence type="ECO:0008006" key="14">
    <source>
        <dbReference type="Google" id="ProtNLM"/>
    </source>
</evidence>
<evidence type="ECO:0000256" key="3">
    <source>
        <dbReference type="ARBA" id="ARBA00022801"/>
    </source>
</evidence>
<feature type="transmembrane region" description="Helical" evidence="7">
    <location>
        <begin position="43"/>
        <end position="62"/>
    </location>
</feature>
<accession>A0A6A3FLS6</accession>
<evidence type="ECO:0000259" key="9">
    <source>
        <dbReference type="Pfam" id="PF14145"/>
    </source>
</evidence>
<dbReference type="Proteomes" id="UP000437068">
    <property type="component" value="Unassembled WGS sequence"/>
</dbReference>
<dbReference type="Gene3D" id="3.40.50.1820">
    <property type="entry name" value="alpha/beta hydrolase"/>
    <property type="match status" value="1"/>
</dbReference>
<feature type="transmembrane region" description="Helical" evidence="7">
    <location>
        <begin position="147"/>
        <end position="172"/>
    </location>
</feature>
<dbReference type="EMBL" id="QXGE01000135">
    <property type="protein sequence ID" value="KAE9323119.1"/>
    <property type="molecule type" value="Genomic_DNA"/>
</dbReference>
<dbReference type="Pfam" id="PF14145">
    <property type="entry name" value="YrhK"/>
    <property type="match status" value="2"/>
</dbReference>
<protein>
    <recommendedName>
        <fullName evidence="14">Partial AB-hydrolase lipase domain-containing protein</fullName>
    </recommendedName>
</protein>
<evidence type="ECO:0000259" key="8">
    <source>
        <dbReference type="Pfam" id="PF04083"/>
    </source>
</evidence>
<feature type="transmembrane region" description="Helical" evidence="7">
    <location>
        <begin position="68"/>
        <end position="89"/>
    </location>
</feature>
<dbReference type="FunFam" id="3.40.50.1820:FF:000057">
    <property type="entry name" value="Lipase"/>
    <property type="match status" value="1"/>
</dbReference>
<keyword evidence="6" id="KW-0325">Glycoprotein</keyword>
<dbReference type="InterPro" id="IPR029058">
    <property type="entry name" value="AB_hydrolase_fold"/>
</dbReference>
<dbReference type="AlphaFoldDB" id="A0A6A3FLS6"/>
<evidence type="ECO:0000256" key="1">
    <source>
        <dbReference type="ARBA" id="ARBA00010701"/>
    </source>
</evidence>
<feature type="transmembrane region" description="Helical" evidence="7">
    <location>
        <begin position="313"/>
        <end position="330"/>
    </location>
</feature>
<organism evidence="10 12">
    <name type="scientific">Phytophthora fragariae</name>
    <dbReference type="NCBI Taxonomy" id="53985"/>
    <lineage>
        <taxon>Eukaryota</taxon>
        <taxon>Sar</taxon>
        <taxon>Stramenopiles</taxon>
        <taxon>Oomycota</taxon>
        <taxon>Peronosporomycetes</taxon>
        <taxon>Peronosporales</taxon>
        <taxon>Peronosporaceae</taxon>
        <taxon>Phytophthora</taxon>
    </lineage>
</organism>
<dbReference type="EMBL" id="QXGF01000165">
    <property type="protein sequence ID" value="KAE8945257.1"/>
    <property type="molecule type" value="Genomic_DNA"/>
</dbReference>
<evidence type="ECO:0000256" key="6">
    <source>
        <dbReference type="ARBA" id="ARBA00023180"/>
    </source>
</evidence>
<feature type="domain" description="YrhK" evidence="9">
    <location>
        <begin position="109"/>
        <end position="165"/>
    </location>
</feature>
<dbReference type="Proteomes" id="UP000429523">
    <property type="component" value="Unassembled WGS sequence"/>
</dbReference>
<evidence type="ECO:0000313" key="10">
    <source>
        <dbReference type="EMBL" id="KAE8945257.1"/>
    </source>
</evidence>
<evidence type="ECO:0000313" key="12">
    <source>
        <dbReference type="Proteomes" id="UP000429523"/>
    </source>
</evidence>
<feature type="transmembrane region" description="Helical" evidence="7">
    <location>
        <begin position="184"/>
        <end position="210"/>
    </location>
</feature>
<dbReference type="InterPro" id="IPR025424">
    <property type="entry name" value="YrhK_domain"/>
</dbReference>
<keyword evidence="7" id="KW-1133">Transmembrane helix</keyword>
<comment type="caution">
    <text evidence="10">The sequence shown here is derived from an EMBL/GenBank/DDBJ whole genome shotgun (WGS) entry which is preliminary data.</text>
</comment>
<feature type="domain" description="Partial AB-hydrolase lipase" evidence="8">
    <location>
        <begin position="358"/>
        <end position="422"/>
    </location>
</feature>
<gene>
    <name evidence="11" type="ORF">PF001_g4081</name>
    <name evidence="10" type="ORF">PF009_g5096</name>
</gene>
<dbReference type="SUPFAM" id="SSF53474">
    <property type="entry name" value="alpha/beta-Hydrolases"/>
    <property type="match status" value="1"/>
</dbReference>
<keyword evidence="2" id="KW-0732">Signal</keyword>
<evidence type="ECO:0000256" key="2">
    <source>
        <dbReference type="ARBA" id="ARBA00022729"/>
    </source>
</evidence>
<keyword evidence="7" id="KW-0472">Membrane</keyword>
<keyword evidence="7" id="KW-0812">Transmembrane</keyword>
<evidence type="ECO:0000256" key="5">
    <source>
        <dbReference type="ARBA" id="ARBA00023098"/>
    </source>
</evidence>
<feature type="transmembrane region" description="Helical" evidence="7">
    <location>
        <begin position="230"/>
        <end position="250"/>
    </location>
</feature>